<organism evidence="4 5">
    <name type="scientific">Phytophthora megakarya</name>
    <dbReference type="NCBI Taxonomy" id="4795"/>
    <lineage>
        <taxon>Eukaryota</taxon>
        <taxon>Sar</taxon>
        <taxon>Stramenopiles</taxon>
        <taxon>Oomycota</taxon>
        <taxon>Peronosporomycetes</taxon>
        <taxon>Peronosporales</taxon>
        <taxon>Peronosporaceae</taxon>
        <taxon>Phytophthora</taxon>
    </lineage>
</organism>
<name>A0A225USP7_9STRA</name>
<keyword evidence="5" id="KW-1185">Reference proteome</keyword>
<proteinExistence type="predicted"/>
<feature type="domain" description="DDE Tnp4" evidence="3">
    <location>
        <begin position="101"/>
        <end position="164"/>
    </location>
</feature>
<evidence type="ECO:0000256" key="1">
    <source>
        <dbReference type="ARBA" id="ARBA00001968"/>
    </source>
</evidence>
<comment type="caution">
    <text evidence="4">The sequence shown here is derived from an EMBL/GenBank/DDBJ whole genome shotgun (WGS) entry which is preliminary data.</text>
</comment>
<evidence type="ECO:0000313" key="5">
    <source>
        <dbReference type="Proteomes" id="UP000198211"/>
    </source>
</evidence>
<dbReference type="InterPro" id="IPR027806">
    <property type="entry name" value="HARBI1_dom"/>
</dbReference>
<dbReference type="GO" id="GO:0046872">
    <property type="term" value="F:metal ion binding"/>
    <property type="evidence" value="ECO:0007669"/>
    <property type="project" value="UniProtKB-KW"/>
</dbReference>
<accession>A0A225USP7</accession>
<dbReference type="AlphaFoldDB" id="A0A225USP7"/>
<keyword evidence="2" id="KW-0479">Metal-binding</keyword>
<gene>
    <name evidence="4" type="ORF">PHMEG_00033908</name>
</gene>
<dbReference type="OrthoDB" id="122223at2759"/>
<reference evidence="5" key="1">
    <citation type="submission" date="2017-03" db="EMBL/GenBank/DDBJ databases">
        <title>Phytopthora megakarya and P. palmivora, two closely related causual agents of cacao black pod achieved similar genome size and gene model numbers by different mechanisms.</title>
        <authorList>
            <person name="Ali S."/>
            <person name="Shao J."/>
            <person name="Larry D.J."/>
            <person name="Kronmiller B."/>
            <person name="Shen D."/>
            <person name="Strem M.D."/>
            <person name="Melnick R.L."/>
            <person name="Guiltinan M.J."/>
            <person name="Tyler B.M."/>
            <person name="Meinhardt L.W."/>
            <person name="Bailey B.A."/>
        </authorList>
    </citation>
    <scope>NUCLEOTIDE SEQUENCE [LARGE SCALE GENOMIC DNA]</scope>
    <source>
        <strain evidence="5">zdho120</strain>
    </source>
</reference>
<sequence length="173" mass="19432">MRSSTIRNFTSTSGFTVTCFSDWLNWYRMTLSSCLQVPSRFVVEQNFISKGSVHNYLFRASTAVTKFESSTVNWPDPAERKLTAGRMNDKYGFVNCVGVTDGTLFPLASKPSSHGEDYYSRKASYSVNALITCDDVARVRDIVVGWPGSVHDNRVWTNSRLAMRPKTTSNTTN</sequence>
<evidence type="ECO:0000259" key="3">
    <source>
        <dbReference type="Pfam" id="PF13359"/>
    </source>
</evidence>
<evidence type="ECO:0000313" key="4">
    <source>
        <dbReference type="EMBL" id="OWY95948.1"/>
    </source>
</evidence>
<dbReference type="Pfam" id="PF13359">
    <property type="entry name" value="DDE_Tnp_4"/>
    <property type="match status" value="1"/>
</dbReference>
<evidence type="ECO:0000256" key="2">
    <source>
        <dbReference type="ARBA" id="ARBA00022723"/>
    </source>
</evidence>
<dbReference type="STRING" id="4795.A0A225USP7"/>
<dbReference type="Proteomes" id="UP000198211">
    <property type="component" value="Unassembled WGS sequence"/>
</dbReference>
<dbReference type="EMBL" id="NBNE01012276">
    <property type="protein sequence ID" value="OWY95948.1"/>
    <property type="molecule type" value="Genomic_DNA"/>
</dbReference>
<comment type="cofactor">
    <cofactor evidence="1">
        <name>a divalent metal cation</name>
        <dbReference type="ChEBI" id="CHEBI:60240"/>
    </cofactor>
</comment>
<protein>
    <recommendedName>
        <fullName evidence="3">DDE Tnp4 domain-containing protein</fullName>
    </recommendedName>
</protein>